<feature type="domain" description="AAA+ ATPase" evidence="15">
    <location>
        <begin position="203"/>
        <end position="348"/>
    </location>
</feature>
<dbReference type="InterPro" id="IPR047040">
    <property type="entry name" value="FlhF__GTPase_dom"/>
</dbReference>
<proteinExistence type="inferred from homology"/>
<evidence type="ECO:0000256" key="13">
    <source>
        <dbReference type="NCBIfam" id="TIGR03499"/>
    </source>
</evidence>
<dbReference type="HOGENOM" id="CLU_009301_11_4_9"/>
<evidence type="ECO:0000256" key="9">
    <source>
        <dbReference type="ARBA" id="ARBA00023134"/>
    </source>
</evidence>
<dbReference type="PANTHER" id="PTHR43134">
    <property type="entry name" value="SIGNAL RECOGNITION PARTICLE RECEPTOR SUBUNIT ALPHA"/>
    <property type="match status" value="1"/>
</dbReference>
<dbReference type="NCBIfam" id="TIGR03499">
    <property type="entry name" value="FlhF"/>
    <property type="match status" value="1"/>
</dbReference>
<dbReference type="GO" id="GO:0003924">
    <property type="term" value="F:GTPase activity"/>
    <property type="evidence" value="ECO:0007669"/>
    <property type="project" value="UniProtKB-UniRule"/>
</dbReference>
<evidence type="ECO:0000256" key="10">
    <source>
        <dbReference type="ARBA" id="ARBA00023136"/>
    </source>
</evidence>
<dbReference type="OrthoDB" id="9778554at2"/>
<accession>F0SZW3</accession>
<dbReference type="InterPro" id="IPR020006">
    <property type="entry name" value="FlhF"/>
</dbReference>
<evidence type="ECO:0000259" key="16">
    <source>
        <dbReference type="SMART" id="SM00962"/>
    </source>
</evidence>
<keyword evidence="11" id="KW-1006">Bacterial flagellum protein export</keyword>
<comment type="subcellular location">
    <subcellularLocation>
        <location evidence="1">Cell membrane</location>
        <topology evidence="1">Peripheral membrane protein</topology>
        <orientation evidence="1">Cytoplasmic side</orientation>
    </subcellularLocation>
</comment>
<evidence type="ECO:0000256" key="5">
    <source>
        <dbReference type="ARBA" id="ARBA00022475"/>
    </source>
</evidence>
<keyword evidence="4" id="KW-0813">Transport</keyword>
<dbReference type="InterPro" id="IPR003593">
    <property type="entry name" value="AAA+_ATPase"/>
</dbReference>
<feature type="region of interest" description="Disordered" evidence="14">
    <location>
        <begin position="83"/>
        <end position="105"/>
    </location>
</feature>
<keyword evidence="17" id="KW-0966">Cell projection</keyword>
<evidence type="ECO:0000256" key="6">
    <source>
        <dbReference type="ARBA" id="ARBA00022741"/>
    </source>
</evidence>
<evidence type="ECO:0000256" key="7">
    <source>
        <dbReference type="ARBA" id="ARBA00022795"/>
    </source>
</evidence>
<dbReference type="CDD" id="cd17873">
    <property type="entry name" value="FlhF"/>
    <property type="match status" value="1"/>
</dbReference>
<keyword evidence="8" id="KW-0653">Protein transport</keyword>
<dbReference type="FunFam" id="3.40.50.300:FF:000695">
    <property type="entry name" value="Flagellar biosynthesis regulator FlhF"/>
    <property type="match status" value="1"/>
</dbReference>
<dbReference type="RefSeq" id="WP_013623845.1">
    <property type="nucleotide sequence ID" value="NC_015172.1"/>
</dbReference>
<sequence length="396" mass="43913">MRVKRFVGESITDTMNKVKRDLGADAVIIQTRKIKEGGFLGFFAKTKVEITAVLEEKNKTLKKESHRENKPLVSAGLVKRAYETVQGTKNGPGRETQGRETQGQETNAQMELKQMRTMLQEIRGHIVKNDGEKQPLPLPMQKYYGFLKEKGLSEGMIQYLCENLSASLGEKQLENKEVVLDVLRRQIMKICSNTDIIKPKSSETMVVALIGPTGVGKTTTIGKLAAGFSIIDRRKVALVTADTYRVAAVEQLRTFGEIIGVPVEIAMTPDDLQEAIKRHSDKELVFIDTAGRSPHHEAHMSELQKFLEKASPDLTMLVMSVTTNADDQAKVLEKFKKYSTHLILTKLDESTHLGSILDLVTKTPLPIAYLTNGQNVPDDIEAATPEKLAQSILGEG</sequence>
<evidence type="ECO:0000256" key="3">
    <source>
        <dbReference type="ARBA" id="ARBA00014919"/>
    </source>
</evidence>
<dbReference type="EMBL" id="CP002547">
    <property type="protein sequence ID" value="ADY54974.1"/>
    <property type="molecule type" value="Genomic_DNA"/>
</dbReference>
<comment type="function">
    <text evidence="12">Necessary for flagellar biosynthesis. May be involved in translocation of the flagellum.</text>
</comment>
<dbReference type="InterPro" id="IPR027417">
    <property type="entry name" value="P-loop_NTPase"/>
</dbReference>
<keyword evidence="18" id="KW-1185">Reference proteome</keyword>
<dbReference type="GO" id="GO:0044781">
    <property type="term" value="P:bacterial-type flagellum organization"/>
    <property type="evidence" value="ECO:0007669"/>
    <property type="project" value="UniProtKB-UniRule"/>
</dbReference>
<organism evidence="17 18">
    <name type="scientific">Syntrophobotulus glycolicus (strain DSM 8271 / FlGlyR)</name>
    <dbReference type="NCBI Taxonomy" id="645991"/>
    <lineage>
        <taxon>Bacteria</taxon>
        <taxon>Bacillati</taxon>
        <taxon>Bacillota</taxon>
        <taxon>Clostridia</taxon>
        <taxon>Eubacteriales</taxon>
        <taxon>Desulfitobacteriaceae</taxon>
        <taxon>Syntrophobotulus</taxon>
    </lineage>
</organism>
<dbReference type="SUPFAM" id="SSF52540">
    <property type="entry name" value="P-loop containing nucleoside triphosphate hydrolases"/>
    <property type="match status" value="1"/>
</dbReference>
<dbReference type="PANTHER" id="PTHR43134:SF3">
    <property type="entry name" value="FLAGELLAR BIOSYNTHESIS PROTEIN FLHF"/>
    <property type="match status" value="1"/>
</dbReference>
<dbReference type="eggNOG" id="COG1419">
    <property type="taxonomic scope" value="Bacteria"/>
</dbReference>
<dbReference type="InterPro" id="IPR000897">
    <property type="entry name" value="SRP54_GTPase_dom"/>
</dbReference>
<keyword evidence="10" id="KW-0472">Membrane</keyword>
<dbReference type="Gene3D" id="1.20.120.1380">
    <property type="entry name" value="Flagellar FlhF biosynthesis protein, N domain"/>
    <property type="match status" value="1"/>
</dbReference>
<name>F0SZW3_SYNGF</name>
<keyword evidence="7" id="KW-1005">Bacterial flagellum biogenesis</keyword>
<dbReference type="GO" id="GO:0015031">
    <property type="term" value="P:protein transport"/>
    <property type="evidence" value="ECO:0007669"/>
    <property type="project" value="UniProtKB-KW"/>
</dbReference>
<evidence type="ECO:0000256" key="2">
    <source>
        <dbReference type="ARBA" id="ARBA00008531"/>
    </source>
</evidence>
<dbReference type="GO" id="GO:0005525">
    <property type="term" value="F:GTP binding"/>
    <property type="evidence" value="ECO:0007669"/>
    <property type="project" value="UniProtKB-UniRule"/>
</dbReference>
<dbReference type="Pfam" id="PF00448">
    <property type="entry name" value="SRP54"/>
    <property type="match status" value="1"/>
</dbReference>
<keyword evidence="6" id="KW-0547">Nucleotide-binding</keyword>
<dbReference type="GO" id="GO:0006614">
    <property type="term" value="P:SRP-dependent cotranslational protein targeting to membrane"/>
    <property type="evidence" value="ECO:0007669"/>
    <property type="project" value="UniProtKB-UniRule"/>
</dbReference>
<evidence type="ECO:0000256" key="12">
    <source>
        <dbReference type="ARBA" id="ARBA00025337"/>
    </source>
</evidence>
<dbReference type="GO" id="GO:0005047">
    <property type="term" value="F:signal recognition particle binding"/>
    <property type="evidence" value="ECO:0007669"/>
    <property type="project" value="TreeGrafter"/>
</dbReference>
<keyword evidence="17" id="KW-0282">Flagellum</keyword>
<keyword evidence="5" id="KW-1003">Cell membrane</keyword>
<keyword evidence="9" id="KW-0342">GTP-binding</keyword>
<evidence type="ECO:0000259" key="15">
    <source>
        <dbReference type="SMART" id="SM00382"/>
    </source>
</evidence>
<dbReference type="AlphaFoldDB" id="F0SZW3"/>
<evidence type="ECO:0000256" key="11">
    <source>
        <dbReference type="ARBA" id="ARBA00023225"/>
    </source>
</evidence>
<evidence type="ECO:0000256" key="8">
    <source>
        <dbReference type="ARBA" id="ARBA00022927"/>
    </source>
</evidence>
<dbReference type="SMART" id="SM00962">
    <property type="entry name" value="SRP54"/>
    <property type="match status" value="1"/>
</dbReference>
<evidence type="ECO:0000256" key="1">
    <source>
        <dbReference type="ARBA" id="ARBA00004413"/>
    </source>
</evidence>
<dbReference type="Proteomes" id="UP000007488">
    <property type="component" value="Chromosome"/>
</dbReference>
<feature type="domain" description="SRP54-type proteins GTP-binding" evidence="16">
    <location>
        <begin position="204"/>
        <end position="394"/>
    </location>
</feature>
<evidence type="ECO:0000313" key="17">
    <source>
        <dbReference type="EMBL" id="ADY54974.1"/>
    </source>
</evidence>
<dbReference type="KEGG" id="sgy:Sgly_0611"/>
<evidence type="ECO:0000313" key="18">
    <source>
        <dbReference type="Proteomes" id="UP000007488"/>
    </source>
</evidence>
<evidence type="ECO:0000256" key="14">
    <source>
        <dbReference type="SAM" id="MobiDB-lite"/>
    </source>
</evidence>
<keyword evidence="17" id="KW-0969">Cilium</keyword>
<dbReference type="STRING" id="645991.Sgly_0611"/>
<dbReference type="SMART" id="SM00382">
    <property type="entry name" value="AAA"/>
    <property type="match status" value="1"/>
</dbReference>
<evidence type="ECO:0000256" key="4">
    <source>
        <dbReference type="ARBA" id="ARBA00022448"/>
    </source>
</evidence>
<dbReference type="Gene3D" id="3.40.50.300">
    <property type="entry name" value="P-loop containing nucleotide triphosphate hydrolases"/>
    <property type="match status" value="1"/>
</dbReference>
<dbReference type="GO" id="GO:0005886">
    <property type="term" value="C:plasma membrane"/>
    <property type="evidence" value="ECO:0007669"/>
    <property type="project" value="UniProtKB-SubCell"/>
</dbReference>
<protein>
    <recommendedName>
        <fullName evidence="3 13">Flagellar biosynthesis protein FlhF</fullName>
    </recommendedName>
</protein>
<comment type="similarity">
    <text evidence="2">Belongs to the GTP-binding SRP family.</text>
</comment>
<reference evidence="18" key="2">
    <citation type="submission" date="2011-02" db="EMBL/GenBank/DDBJ databases">
        <title>The complete genome of Syntrophobotulus glycolicus DSM 8271.</title>
        <authorList>
            <person name="Lucas S."/>
            <person name="Copeland A."/>
            <person name="Lapidus A."/>
            <person name="Bruce D."/>
            <person name="Goodwin L."/>
            <person name="Pitluck S."/>
            <person name="Kyrpides N."/>
            <person name="Mavromatis K."/>
            <person name="Pagani I."/>
            <person name="Ivanova N."/>
            <person name="Mikhailova N."/>
            <person name="Chertkov O."/>
            <person name="Held B."/>
            <person name="Detter J.C."/>
            <person name="Tapia R."/>
            <person name="Han C."/>
            <person name="Land M."/>
            <person name="Hauser L."/>
            <person name="Markowitz V."/>
            <person name="Cheng J.-F."/>
            <person name="Hugenholtz P."/>
            <person name="Woyke T."/>
            <person name="Wu D."/>
            <person name="Spring S."/>
            <person name="Schroeder M."/>
            <person name="Brambilla E."/>
            <person name="Klenk H.-P."/>
            <person name="Eisen J.A."/>
        </authorList>
    </citation>
    <scope>NUCLEOTIDE SEQUENCE [LARGE SCALE GENOMIC DNA]</scope>
    <source>
        <strain evidence="18">DSM 8271 / FlGlyR</strain>
    </source>
</reference>
<reference evidence="17 18" key="1">
    <citation type="journal article" date="2011" name="Stand. Genomic Sci.">
        <title>Complete genome sequence of Syntrophobotulus glycolicus type strain (FlGlyR).</title>
        <authorList>
            <person name="Han C."/>
            <person name="Mwirichia R."/>
            <person name="Chertkov O."/>
            <person name="Held B."/>
            <person name="Lapidus A."/>
            <person name="Nolan M."/>
            <person name="Lucas S."/>
            <person name="Hammon N."/>
            <person name="Deshpande S."/>
            <person name="Cheng J.F."/>
            <person name="Tapia R."/>
            <person name="Goodwin L."/>
            <person name="Pitluck S."/>
            <person name="Huntemann M."/>
            <person name="Liolios K."/>
            <person name="Ivanova N."/>
            <person name="Pagani I."/>
            <person name="Mavromatis K."/>
            <person name="Ovchinikova G."/>
            <person name="Pati A."/>
            <person name="Chen A."/>
            <person name="Palaniappan K."/>
            <person name="Land M."/>
            <person name="Hauser L."/>
            <person name="Brambilla E.M."/>
            <person name="Rohde M."/>
            <person name="Spring S."/>
            <person name="Sikorski J."/>
            <person name="Goker M."/>
            <person name="Woyke T."/>
            <person name="Bristow J."/>
            <person name="Eisen J.A."/>
            <person name="Markowitz V."/>
            <person name="Hugenholtz P."/>
            <person name="Kyrpides N.C."/>
            <person name="Klenk H.P."/>
            <person name="Detter J.C."/>
        </authorList>
    </citation>
    <scope>NUCLEOTIDE SEQUENCE [LARGE SCALE GENOMIC DNA]</scope>
    <source>
        <strain evidence="18">DSM 8271 / FlGlyR</strain>
    </source>
</reference>
<gene>
    <name evidence="17" type="ordered locus">Sgly_0611</name>
</gene>